<sequence length="69" mass="7380">MLNSVDITFEDDVETGLISNNSNIMEKLAAQDIPSEGTFANFSSEQTASFEPSLLGLGGQKIDGFKVIP</sequence>
<dbReference type="Proteomes" id="UP000070444">
    <property type="component" value="Unassembled WGS sequence"/>
</dbReference>
<dbReference type="EMBL" id="KQ964440">
    <property type="protein sequence ID" value="KXN73193.1"/>
    <property type="molecule type" value="Genomic_DNA"/>
</dbReference>
<name>A0A137PDW1_CONC2</name>
<reference evidence="1 2" key="1">
    <citation type="journal article" date="2015" name="Genome Biol. Evol.">
        <title>Phylogenomic analyses indicate that early fungi evolved digesting cell walls of algal ancestors of land plants.</title>
        <authorList>
            <person name="Chang Y."/>
            <person name="Wang S."/>
            <person name="Sekimoto S."/>
            <person name="Aerts A.L."/>
            <person name="Choi C."/>
            <person name="Clum A."/>
            <person name="LaButti K.M."/>
            <person name="Lindquist E.A."/>
            <person name="Yee Ngan C."/>
            <person name="Ohm R.A."/>
            <person name="Salamov A.A."/>
            <person name="Grigoriev I.V."/>
            <person name="Spatafora J.W."/>
            <person name="Berbee M.L."/>
        </authorList>
    </citation>
    <scope>NUCLEOTIDE SEQUENCE [LARGE SCALE GENOMIC DNA]</scope>
    <source>
        <strain evidence="1 2">NRRL 28638</strain>
    </source>
</reference>
<organism evidence="1 2">
    <name type="scientific">Conidiobolus coronatus (strain ATCC 28846 / CBS 209.66 / NRRL 28638)</name>
    <name type="common">Delacroixia coronata</name>
    <dbReference type="NCBI Taxonomy" id="796925"/>
    <lineage>
        <taxon>Eukaryota</taxon>
        <taxon>Fungi</taxon>
        <taxon>Fungi incertae sedis</taxon>
        <taxon>Zoopagomycota</taxon>
        <taxon>Entomophthoromycotina</taxon>
        <taxon>Entomophthoromycetes</taxon>
        <taxon>Entomophthorales</taxon>
        <taxon>Ancylistaceae</taxon>
        <taxon>Conidiobolus</taxon>
    </lineage>
</organism>
<dbReference type="AlphaFoldDB" id="A0A137PDW1"/>
<proteinExistence type="predicted"/>
<gene>
    <name evidence="1" type="ORF">CONCODRAFT_3860</name>
</gene>
<evidence type="ECO:0000313" key="1">
    <source>
        <dbReference type="EMBL" id="KXN73193.1"/>
    </source>
</evidence>
<keyword evidence="2" id="KW-1185">Reference proteome</keyword>
<evidence type="ECO:0000313" key="2">
    <source>
        <dbReference type="Proteomes" id="UP000070444"/>
    </source>
</evidence>
<protein>
    <submittedName>
        <fullName evidence="1">Uncharacterized protein</fullName>
    </submittedName>
</protein>
<accession>A0A137PDW1</accession>